<evidence type="ECO:0000313" key="4">
    <source>
        <dbReference type="EMBL" id="CAF4012263.1"/>
    </source>
</evidence>
<accession>A0A820FZV0</accession>
<evidence type="ECO:0000313" key="1">
    <source>
        <dbReference type="EMBL" id="CAF1581284.1"/>
    </source>
</evidence>
<dbReference type="EMBL" id="CAJNRE010009003">
    <property type="protein sequence ID" value="CAF2078568.1"/>
    <property type="molecule type" value="Genomic_DNA"/>
</dbReference>
<comment type="caution">
    <text evidence="5">The sequence shown here is derived from an EMBL/GenBank/DDBJ whole genome shotgun (WGS) entry which is preliminary data.</text>
</comment>
<dbReference type="AlphaFoldDB" id="A0A820FZV0"/>
<name>A0A820FZV0_9BILA</name>
<evidence type="ECO:0000313" key="7">
    <source>
        <dbReference type="EMBL" id="CAF5046741.1"/>
    </source>
</evidence>
<dbReference type="EMBL" id="CAJNOV010015919">
    <property type="protein sequence ID" value="CAF1581284.1"/>
    <property type="molecule type" value="Genomic_DNA"/>
</dbReference>
<evidence type="ECO:0000313" key="6">
    <source>
        <dbReference type="EMBL" id="CAF4984786.1"/>
    </source>
</evidence>
<dbReference type="Proteomes" id="UP000676336">
    <property type="component" value="Unassembled WGS sequence"/>
</dbReference>
<dbReference type="EMBL" id="CAJOBF010009271">
    <property type="protein sequence ID" value="CAF4271952.1"/>
    <property type="molecule type" value="Genomic_DNA"/>
</dbReference>
<protein>
    <submittedName>
        <fullName evidence="5">Uncharacterized protein</fullName>
    </submittedName>
</protein>
<dbReference type="EMBL" id="CAJOBI010004755">
    <property type="protein sequence ID" value="CAF4012263.1"/>
    <property type="molecule type" value="Genomic_DNA"/>
</dbReference>
<dbReference type="EMBL" id="CAJOBJ010201631">
    <property type="protein sequence ID" value="CAF4984786.1"/>
    <property type="molecule type" value="Genomic_DNA"/>
</dbReference>
<evidence type="ECO:0000313" key="8">
    <source>
        <dbReference type="Proteomes" id="UP000663842"/>
    </source>
</evidence>
<dbReference type="Proteomes" id="UP000663842">
    <property type="component" value="Unassembled WGS sequence"/>
</dbReference>
<sequence>MFDYSIETVDDEEMKNNLFDDQDDENNYNMMTVKSNFSGIKIYDHIEPCRRDAYFRIKINNSQKYVQKQSACWLLTDNSMRLSNDRLSRVIETGRKES</sequence>
<dbReference type="Proteomes" id="UP000663855">
    <property type="component" value="Unassembled WGS sequence"/>
</dbReference>
<gene>
    <name evidence="7" type="ORF">BYL167_LOCUS57571</name>
    <name evidence="1" type="ORF">CJN711_LOCUS33007</name>
    <name evidence="6" type="ORF">GIL414_LOCUS56268</name>
    <name evidence="2" type="ORF">MBJ925_LOCUS18070</name>
    <name evidence="4" type="ORF">SMN809_LOCUS12536</name>
    <name evidence="5" type="ORF">UXM345_LOCUS31858</name>
    <name evidence="3" type="ORF">XDN619_LOCUS14876</name>
</gene>
<dbReference type="Proteomes" id="UP000663887">
    <property type="component" value="Unassembled WGS sequence"/>
</dbReference>
<dbReference type="Proteomes" id="UP000681967">
    <property type="component" value="Unassembled WGS sequence"/>
</dbReference>
<dbReference type="Proteomes" id="UP000681720">
    <property type="component" value="Unassembled WGS sequence"/>
</dbReference>
<evidence type="ECO:0000313" key="2">
    <source>
        <dbReference type="EMBL" id="CAF2078568.1"/>
    </source>
</evidence>
<organism evidence="5 8">
    <name type="scientific">Rotaria magnacalcarata</name>
    <dbReference type="NCBI Taxonomy" id="392030"/>
    <lineage>
        <taxon>Eukaryota</taxon>
        <taxon>Metazoa</taxon>
        <taxon>Spiralia</taxon>
        <taxon>Gnathifera</taxon>
        <taxon>Rotifera</taxon>
        <taxon>Eurotatoria</taxon>
        <taxon>Bdelloidea</taxon>
        <taxon>Philodinida</taxon>
        <taxon>Philodinidae</taxon>
        <taxon>Rotaria</taxon>
    </lineage>
</organism>
<evidence type="ECO:0000313" key="3">
    <source>
        <dbReference type="EMBL" id="CAF2081627.1"/>
    </source>
</evidence>
<proteinExistence type="predicted"/>
<dbReference type="EMBL" id="CAJOBH010225154">
    <property type="protein sequence ID" value="CAF5046741.1"/>
    <property type="molecule type" value="Genomic_DNA"/>
</dbReference>
<reference evidence="5" key="1">
    <citation type="submission" date="2021-02" db="EMBL/GenBank/DDBJ databases">
        <authorList>
            <person name="Nowell W R."/>
        </authorList>
    </citation>
    <scope>NUCLEOTIDE SEQUENCE</scope>
</reference>
<dbReference type="EMBL" id="CAJNRG010005981">
    <property type="protein sequence ID" value="CAF2081627.1"/>
    <property type="molecule type" value="Genomic_DNA"/>
</dbReference>
<evidence type="ECO:0000313" key="5">
    <source>
        <dbReference type="EMBL" id="CAF4271952.1"/>
    </source>
</evidence>
<dbReference type="Proteomes" id="UP000663824">
    <property type="component" value="Unassembled WGS sequence"/>
</dbReference>